<evidence type="ECO:0000256" key="4">
    <source>
        <dbReference type="ARBA" id="ARBA00023136"/>
    </source>
</evidence>
<evidence type="ECO:0000259" key="6">
    <source>
        <dbReference type="PROSITE" id="PS50106"/>
    </source>
</evidence>
<feature type="compositionally biased region" description="Low complexity" evidence="5">
    <location>
        <begin position="162"/>
        <end position="172"/>
    </location>
</feature>
<name>A0A0K0F462_STRVS</name>
<keyword evidence="4" id="KW-0472">Membrane</keyword>
<feature type="compositionally biased region" description="Polar residues" evidence="5">
    <location>
        <begin position="209"/>
        <end position="223"/>
    </location>
</feature>
<dbReference type="CDD" id="cd06674">
    <property type="entry name" value="PDZ11_MUPP1-PDZ9_PATJ-like"/>
    <property type="match status" value="1"/>
</dbReference>
<feature type="domain" description="PDZ" evidence="6">
    <location>
        <begin position="1607"/>
        <end position="1688"/>
    </location>
</feature>
<dbReference type="InterPro" id="IPR036034">
    <property type="entry name" value="PDZ_sf"/>
</dbReference>
<evidence type="ECO:0000256" key="1">
    <source>
        <dbReference type="ARBA" id="ARBA00004370"/>
    </source>
</evidence>
<dbReference type="PROSITE" id="PS50106">
    <property type="entry name" value="PDZ"/>
    <property type="match status" value="10"/>
</dbReference>
<reference evidence="7" key="1">
    <citation type="submission" date="2014-07" db="EMBL/GenBank/DDBJ databases">
        <authorList>
            <person name="Martin A.A"/>
            <person name="De Silva N."/>
        </authorList>
    </citation>
    <scope>NUCLEOTIDE SEQUENCE</scope>
</reference>
<dbReference type="STRING" id="75913.A0A0K0F462"/>
<comment type="subcellular location">
    <subcellularLocation>
        <location evidence="1">Membrane</location>
    </subcellularLocation>
</comment>
<keyword evidence="7" id="KW-1185">Reference proteome</keyword>
<dbReference type="Gene3D" id="2.30.42.10">
    <property type="match status" value="10"/>
</dbReference>
<evidence type="ECO:0000256" key="2">
    <source>
        <dbReference type="ARBA" id="ARBA00022553"/>
    </source>
</evidence>
<dbReference type="WBParaSite" id="SVE_0359800.2">
    <property type="protein sequence ID" value="SVE_0359800.2"/>
    <property type="gene ID" value="SVE_0359800"/>
</dbReference>
<dbReference type="Proteomes" id="UP000035680">
    <property type="component" value="Unassembled WGS sequence"/>
</dbReference>
<organism evidence="7 8">
    <name type="scientific">Strongyloides venezuelensis</name>
    <name type="common">Threadworm</name>
    <dbReference type="NCBI Taxonomy" id="75913"/>
    <lineage>
        <taxon>Eukaryota</taxon>
        <taxon>Metazoa</taxon>
        <taxon>Ecdysozoa</taxon>
        <taxon>Nematoda</taxon>
        <taxon>Chromadorea</taxon>
        <taxon>Rhabditida</taxon>
        <taxon>Tylenchina</taxon>
        <taxon>Panagrolaimomorpha</taxon>
        <taxon>Strongyloidoidea</taxon>
        <taxon>Strongyloididae</taxon>
        <taxon>Strongyloides</taxon>
    </lineage>
</organism>
<keyword evidence="2" id="KW-0597">Phosphoprotein</keyword>
<dbReference type="SUPFAM" id="SSF50156">
    <property type="entry name" value="PDZ domain-like"/>
    <property type="match status" value="10"/>
</dbReference>
<dbReference type="FunFam" id="2.30.42.10:FF:000038">
    <property type="entry name" value="Multiple PDZ domain protein isoform X1"/>
    <property type="match status" value="1"/>
</dbReference>
<evidence type="ECO:0000313" key="8">
    <source>
        <dbReference type="WBParaSite" id="SVE_0359800.2"/>
    </source>
</evidence>
<proteinExistence type="predicted"/>
<dbReference type="InterPro" id="IPR051342">
    <property type="entry name" value="PDZ_scaffold"/>
</dbReference>
<dbReference type="PANTHER" id="PTHR19964:SF92">
    <property type="entry name" value="PATJ HOMOLOG"/>
    <property type="match status" value="1"/>
</dbReference>
<feature type="domain" description="PDZ" evidence="6">
    <location>
        <begin position="1763"/>
        <end position="1846"/>
    </location>
</feature>
<dbReference type="SMART" id="SM00228">
    <property type="entry name" value="PDZ"/>
    <property type="match status" value="10"/>
</dbReference>
<evidence type="ECO:0000313" key="7">
    <source>
        <dbReference type="Proteomes" id="UP000035680"/>
    </source>
</evidence>
<feature type="domain" description="PDZ" evidence="6">
    <location>
        <begin position="634"/>
        <end position="709"/>
    </location>
</feature>
<sequence>MVLFGDWTQLQIVNLKCDSDGSFGFGIVGGTSTGVVIKTIIPGSVADKDKRLCPGDHILKISNINVHGMSSQQVATLLRQQNEVVQLVVGRSISSADAADTLKNESNIEQSPDIWTMPTKSVIFGSSLENEINNRLALVNKYNNNKIDNNLYPNTNKILLSTTTSDDSPSSSHWMVDEKNNSQTTNVGNHDMTVIAEEDQLDINKTLHNQSSSMQLKNDNTSNNKEKNLDNTSPEERMNIIENKIDINHPTDEEYKSKNDDDNKIDAVDNTETFSYQKLKLNTGDKKALGGKSISKLLGDSDVKANTISKKLPSKVMKYFHRNQWVEGQYEEIEVEIERNPILGLGITVAGYVHREEEINGVFVKSLVKDSSAAISKKIKVHDLIASVKGVDCQNLSHAESVKLLVNSGPIVKLKLIRFSPESPQAKCLKMLQEQENNAKMVDIQANLIKAKNYWQGRLGSDYEILTVTLIPDKYDDGGLGISIEGTVDVVDGNQLCPHHYIECLRKNGPAAKSGCLKTGDELLQLNDKILYGESHVTVRRVISKARNEFKAIYLVVGRKATLFCDFDKTLSGCLPEAYNLLANYNDDQIVKAKSETQLLKFDEYEFCSRPALIRSQSLQYTSGLAIWNCVPLVVTINKDSKGLGFSICDYHDSTHPNETFIVIRSLVPGGVAQADGRIVPGDRLMFVNSEDLSNCSLVKAVEILKSAPYGPVRLGIAKPVPVEYSNKIAHLPLISRSERLLAKSNSPRVGRRSYKKRICFDDSVKSNAISCDDVNISDEHSKSLSTLQYYPYSNYYDRLFYAHYRLHSDDNRYSIGSSPCSSRSASPCFSLSTRGSLYENEFYLPPILERTIKILKGPTPLGITFDTEVDKSINGCVVKHIYPKMAISRDGRIQIGDYIVRINSEKFRNVTSSQAKIMLKRLNYIGNQVTITYITSADAKLWKEKYGQEGDNQIPMINRLSPKVFPKFYQSPFMNNNNTEMNNFCTTESNSVTSIISDSQFEISRSECQNIIPSVMSNSSLNKIISRMEDSEKNISNLKNYERPSFEGKNNTTYRVSNDNLITNKNYECTGNFNNELISKFGDSFVKDIIKEIYEIMESYERKEEEVASPISPKSNDFDLDYEISVLTKAYDKASHVIQELRRDYSLSYTGSGTSFNSLKEIISSSEVGETSPPINNIGSPTSQLSNLSIGVVPSNQTQSFTKNLSKNYIEGFPSNPIKNSNNINKVNDSGMMSKDDDNSEKIKNILSNRNDILSSSIEKKCFSNNELPSDTKELGTLKDEDIEFIGKDKYIDDDNGSSTIKKDVRDDEKEPIIITTEKTIKNSIESYIINDKIMGRENKDSITNLSEVEDSGVKKEINFEKQVMVSSNELDDSDKSSDDCNKFNTTRLMRSRFWGPPRCVILSREANKSFGISIVGGRIEVSQRGNSQSSANTVSGIFIKSVLPDSPAGKSNALNMGDRVLSVNDVDLKDATHEYAVKVIKNAVNPVKFCVQSLQTFSPQNFKNRLNASMNKELILHNPPEGISTNDDVVFKQIGKPQLGQTNVTKGTKSIDSPKDNITCLKVREKDSAAFLDKTPTDREEEDIFGYTNDKVQRKYKDLPGKPIIIRIKNIPSGGIDLSLSESNEDNTKKSIFVMGITSPSSLSLENGDELLEINGHVLLQMNRKQAQEKIQQCMKDVELSLIILRCKESPVREKYQNEESQKLDESSDKPVFNNSIDSQQAIIQSNTPNLICGENLLTKDSISGKMGERHAVIETGKETLIEIDKDGKGLGLSIVGGSDTVLGTVVIHEVYSDGAAAMDGRLKPGDQVLEVNDISLRGVSHDHAISLLRRTPSRVRLLIYRDVNLQHSLLDPTQIYNIFNVELTKKPGRGLGISIVGRKNEPGVYVSEIVCGGAAEQDGRLMQGDQILAVNNQDVTSLMQEELATLLKTCNGVVNLKIGRWKLTETTNKVHAATPPTYAVSKVNKNKQINDTKKDEKRPSENVGYFVNHNERNDVPPPCPQAKSNIPNVPLNDENHQLSPILHKDLSPVTEEPSSCLEVKTIIEDAENKIIQLLPNVHEEGSEDLLIELKKIPDQQLGMGIGKRSRGILVTSLQPGSTAAEKLKVGDRLMAVNGQKVTDQLSAVTFVKASGERLFLQIARPKR</sequence>
<dbReference type="CDD" id="cd06669">
    <property type="entry name" value="PDZ5_MUPP1-like"/>
    <property type="match status" value="1"/>
</dbReference>
<feature type="domain" description="PDZ" evidence="6">
    <location>
        <begin position="852"/>
        <end position="922"/>
    </location>
</feature>
<feature type="domain" description="PDZ" evidence="6">
    <location>
        <begin position="12"/>
        <end position="93"/>
    </location>
</feature>
<dbReference type="Pfam" id="PF00595">
    <property type="entry name" value="PDZ"/>
    <property type="match status" value="8"/>
</dbReference>
<dbReference type="PANTHER" id="PTHR19964">
    <property type="entry name" value="MULTIPLE PDZ DOMAIN PROTEIN"/>
    <property type="match status" value="1"/>
</dbReference>
<reference evidence="8" key="2">
    <citation type="submission" date="2015-08" db="UniProtKB">
        <authorList>
            <consortium name="WormBaseParasite"/>
        </authorList>
    </citation>
    <scope>IDENTIFICATION</scope>
</reference>
<dbReference type="InterPro" id="IPR001478">
    <property type="entry name" value="PDZ"/>
</dbReference>
<dbReference type="GO" id="GO:0016020">
    <property type="term" value="C:membrane"/>
    <property type="evidence" value="ECO:0007669"/>
    <property type="project" value="UniProtKB-SubCell"/>
</dbReference>
<feature type="domain" description="PDZ" evidence="6">
    <location>
        <begin position="467"/>
        <end position="561"/>
    </location>
</feature>
<feature type="domain" description="PDZ" evidence="6">
    <location>
        <begin position="1863"/>
        <end position="1945"/>
    </location>
</feature>
<dbReference type="CDD" id="cd06671">
    <property type="entry name" value="PDZ7_MUPP1-PD6_PATJ-like"/>
    <property type="match status" value="1"/>
</dbReference>
<keyword evidence="3" id="KW-0677">Repeat</keyword>
<protein>
    <submittedName>
        <fullName evidence="8">InaD-like protein (inferred by orthology to a human protein)</fullName>
    </submittedName>
</protein>
<accession>A0A0K0F462</accession>
<evidence type="ECO:0000256" key="5">
    <source>
        <dbReference type="SAM" id="MobiDB-lite"/>
    </source>
</evidence>
<feature type="region of interest" description="Disordered" evidence="5">
    <location>
        <begin position="162"/>
        <end position="189"/>
    </location>
</feature>
<feature type="domain" description="PDZ" evidence="6">
    <location>
        <begin position="1401"/>
        <end position="1497"/>
    </location>
</feature>
<feature type="region of interest" description="Disordered" evidence="5">
    <location>
        <begin position="209"/>
        <end position="233"/>
    </location>
</feature>
<feature type="domain" description="PDZ" evidence="6">
    <location>
        <begin position="334"/>
        <end position="420"/>
    </location>
</feature>
<dbReference type="FunFam" id="2.30.42.10:FF:000070">
    <property type="entry name" value="Multiple PDZ domain protein"/>
    <property type="match status" value="1"/>
</dbReference>
<feature type="compositionally biased region" description="Basic and acidic residues" evidence="5">
    <location>
        <begin position="224"/>
        <end position="233"/>
    </location>
</feature>
<dbReference type="CDD" id="cd06673">
    <property type="entry name" value="PDZ10_MUPP1-PDZ8_PATJ-like"/>
    <property type="match status" value="1"/>
</dbReference>
<feature type="domain" description="PDZ" evidence="6">
    <location>
        <begin position="2069"/>
        <end position="2145"/>
    </location>
</feature>
<evidence type="ECO:0000256" key="3">
    <source>
        <dbReference type="ARBA" id="ARBA00022737"/>
    </source>
</evidence>
<dbReference type="CDD" id="cd06667">
    <property type="entry name" value="PDZ2_MUPP1-like"/>
    <property type="match status" value="1"/>
</dbReference>